<gene>
    <name evidence="2" type="ORF">HKBW3S03_00665</name>
    <name evidence="3" type="ORF">HKBW3S34_00206</name>
    <name evidence="4" type="ORF">HKBW3S47_00006</name>
</gene>
<evidence type="ECO:0000313" key="6">
    <source>
        <dbReference type="Proteomes" id="UP000574717"/>
    </source>
</evidence>
<reference evidence="5 6" key="1">
    <citation type="journal article" date="2020" name="Front. Microbiol.">
        <title>Single-cell genomics of novel Actinobacteria with the Wood-Ljungdahl pathway discovered in a serpentinizing system.</title>
        <authorList>
            <person name="Merino N."/>
            <person name="Kawai M."/>
            <person name="Boyd E.S."/>
            <person name="Colman D.R."/>
            <person name="McGlynn S.E."/>
            <person name="Nealson K.H."/>
            <person name="Kurokawa K."/>
            <person name="Hongoh Y."/>
        </authorList>
    </citation>
    <scope>NUCLEOTIDE SEQUENCE [LARGE SCALE GENOMIC DNA]</scope>
    <source>
        <strain evidence="2 6">S03</strain>
        <strain evidence="3 7">S34</strain>
        <strain evidence="4 5">S47</strain>
    </source>
</reference>
<comment type="caution">
    <text evidence="2">The sequence shown here is derived from an EMBL/GenBank/DDBJ whole genome shotgun (WGS) entry which is preliminary data.</text>
</comment>
<dbReference type="Gene3D" id="3.40.50.11900">
    <property type="match status" value="1"/>
</dbReference>
<dbReference type="Proteomes" id="UP000574717">
    <property type="component" value="Unassembled WGS sequence"/>
</dbReference>
<dbReference type="RefSeq" id="WP_176235155.1">
    <property type="nucleotide sequence ID" value="NZ_BLRU01000043.1"/>
</dbReference>
<evidence type="ECO:0000313" key="2">
    <source>
        <dbReference type="EMBL" id="GFP19161.1"/>
    </source>
</evidence>
<accession>A0A6V8NIH2</accession>
<evidence type="ECO:0000259" key="1">
    <source>
        <dbReference type="Pfam" id="PF09989"/>
    </source>
</evidence>
<dbReference type="Pfam" id="PF09989">
    <property type="entry name" value="DUF2229"/>
    <property type="match status" value="1"/>
</dbReference>
<dbReference type="Proteomes" id="UP000588083">
    <property type="component" value="Unassembled WGS sequence"/>
</dbReference>
<dbReference type="InterPro" id="IPR018709">
    <property type="entry name" value="CoA_activase_DUF2229"/>
</dbReference>
<keyword evidence="7" id="KW-1185">Reference proteome</keyword>
<evidence type="ECO:0000313" key="3">
    <source>
        <dbReference type="EMBL" id="GFP29287.1"/>
    </source>
</evidence>
<sequence length="373" mass="41817">MKVSFPRLGSATLAIKTLFESLGWEVVPPPPSSKRTLTLGTRYSPEFICFPFKVNVGNYLEALEKGADTIVMLGGCGPCRFGYYAQIQRLILQDLGYQFNMIVLELPQRSWREFLGGIRKLTRGNSLKEIRRAIQLTWAKILAIDEVEEKVRQVRPRELTKGATTRAYGKALGLIDRAKDPEAIETAQKAALQEIGRVPTRSRNDVLRVGLVGEFYTVLEPFANQDIERLLGEMGVEVVRFLTVSEWVRNNLVRSSESKKRREEIHQAAYPYIRNFVGGHGRESVGETVLHARSGCDGVIHLLPFACMPEITARSVLSRVSRDLVLPILSLSLDEQTGKAGIITRLEAFVDLLARRRRGGSSVLRPARAEISR</sequence>
<dbReference type="EMBL" id="BLRU01000043">
    <property type="protein sequence ID" value="GFP19161.1"/>
    <property type="molecule type" value="Genomic_DNA"/>
</dbReference>
<feature type="domain" description="DUF2229" evidence="1">
    <location>
        <begin position="15"/>
        <end position="71"/>
    </location>
</feature>
<evidence type="ECO:0000313" key="7">
    <source>
        <dbReference type="Proteomes" id="UP000588083"/>
    </source>
</evidence>
<organism evidence="2 6">
    <name type="scientific">Candidatus Hakubella thermalkaliphila</name>
    <dbReference type="NCBI Taxonomy" id="2754717"/>
    <lineage>
        <taxon>Bacteria</taxon>
        <taxon>Bacillati</taxon>
        <taxon>Actinomycetota</taxon>
        <taxon>Actinomycetota incertae sedis</taxon>
        <taxon>Candidatus Hakubellales</taxon>
        <taxon>Candidatus Hakubellaceae</taxon>
        <taxon>Candidatus Hakubella</taxon>
    </lineage>
</organism>
<dbReference type="PANTHER" id="PTHR32329:SF2">
    <property type="entry name" value="BIFUNCTIONAL PROTEIN [INCLUDES 2-HYDROXYACYL-COA DEHYDRATASE (N-TER) AND ITS ACTIVATOR DOMAIN (C_TERM)"/>
    <property type="match status" value="1"/>
</dbReference>
<name>A0A6V8NIH2_9ACTN</name>
<protein>
    <recommendedName>
        <fullName evidence="1">DUF2229 domain-containing protein</fullName>
    </recommendedName>
</protein>
<dbReference type="Proteomes" id="UP000569018">
    <property type="component" value="Unassembled WGS sequence"/>
</dbReference>
<dbReference type="EMBL" id="BLSD01000001">
    <property type="protein sequence ID" value="GFP38306.1"/>
    <property type="molecule type" value="Genomic_DNA"/>
</dbReference>
<dbReference type="EMBL" id="BLRZ01000005">
    <property type="protein sequence ID" value="GFP29287.1"/>
    <property type="molecule type" value="Genomic_DNA"/>
</dbReference>
<evidence type="ECO:0000313" key="4">
    <source>
        <dbReference type="EMBL" id="GFP38306.1"/>
    </source>
</evidence>
<proteinExistence type="predicted"/>
<dbReference type="AlphaFoldDB" id="A0A6V8NIH2"/>
<evidence type="ECO:0000313" key="5">
    <source>
        <dbReference type="Proteomes" id="UP000569018"/>
    </source>
</evidence>
<dbReference type="InterPro" id="IPR051805">
    <property type="entry name" value="Dehydratase_Activator_Redct"/>
</dbReference>
<dbReference type="PANTHER" id="PTHR32329">
    <property type="entry name" value="BIFUNCTIONAL PROTEIN [INCLUDES 2-HYDROXYACYL-COA DEHYDRATASE (N-TER) AND ITS ACTIVATOR DOMAIN (C_TERM)-RELATED"/>
    <property type="match status" value="1"/>
</dbReference>